<dbReference type="NCBIfam" id="TIGR00613">
    <property type="entry name" value="reco"/>
    <property type="match status" value="1"/>
</dbReference>
<dbReference type="PANTHER" id="PTHR33991">
    <property type="entry name" value="DNA REPAIR PROTEIN RECO"/>
    <property type="match status" value="1"/>
</dbReference>
<comment type="similarity">
    <text evidence="2 8">Belongs to the RecO family.</text>
</comment>
<feature type="domain" description="DNA replication/recombination mediator RecO N-terminal" evidence="9">
    <location>
        <begin position="1"/>
        <end position="60"/>
    </location>
</feature>
<dbReference type="InterPro" id="IPR003717">
    <property type="entry name" value="RecO"/>
</dbReference>
<evidence type="ECO:0000256" key="8">
    <source>
        <dbReference type="HAMAP-Rule" id="MF_00201"/>
    </source>
</evidence>
<dbReference type="Proteomes" id="UP001500359">
    <property type="component" value="Unassembled WGS sequence"/>
</dbReference>
<comment type="function">
    <text evidence="1 8">Involved in DNA repair and RecF pathway recombination.</text>
</comment>
<dbReference type="Gene3D" id="2.40.50.140">
    <property type="entry name" value="Nucleic acid-binding proteins"/>
    <property type="match status" value="1"/>
</dbReference>
<dbReference type="Pfam" id="PF11967">
    <property type="entry name" value="RecO_N"/>
    <property type="match status" value="1"/>
</dbReference>
<dbReference type="SUPFAM" id="SSF57863">
    <property type="entry name" value="ArfGap/RecO-like zinc finger"/>
    <property type="match status" value="1"/>
</dbReference>
<proteinExistence type="inferred from homology"/>
<dbReference type="InterPro" id="IPR037278">
    <property type="entry name" value="ARFGAP/RecO"/>
</dbReference>
<organism evidence="10 11">
    <name type="scientific">Aliiglaciecola litoralis</name>
    <dbReference type="NCBI Taxonomy" id="582857"/>
    <lineage>
        <taxon>Bacteria</taxon>
        <taxon>Pseudomonadati</taxon>
        <taxon>Pseudomonadota</taxon>
        <taxon>Gammaproteobacteria</taxon>
        <taxon>Alteromonadales</taxon>
        <taxon>Alteromonadaceae</taxon>
        <taxon>Aliiglaciecola</taxon>
    </lineage>
</organism>
<dbReference type="Pfam" id="PF02565">
    <property type="entry name" value="RecO_C"/>
    <property type="match status" value="1"/>
</dbReference>
<keyword evidence="6 8" id="KW-0234">DNA repair</keyword>
<dbReference type="EMBL" id="BAAAFD010000003">
    <property type="protein sequence ID" value="GAA0855589.1"/>
    <property type="molecule type" value="Genomic_DNA"/>
</dbReference>
<evidence type="ECO:0000313" key="10">
    <source>
        <dbReference type="EMBL" id="GAA0855589.1"/>
    </source>
</evidence>
<dbReference type="PANTHER" id="PTHR33991:SF1">
    <property type="entry name" value="DNA REPAIR PROTEIN RECO"/>
    <property type="match status" value="1"/>
</dbReference>
<evidence type="ECO:0000256" key="3">
    <source>
        <dbReference type="ARBA" id="ARBA00021310"/>
    </source>
</evidence>
<keyword evidence="11" id="KW-1185">Reference proteome</keyword>
<keyword evidence="4 8" id="KW-0227">DNA damage</keyword>
<evidence type="ECO:0000256" key="1">
    <source>
        <dbReference type="ARBA" id="ARBA00003065"/>
    </source>
</evidence>
<evidence type="ECO:0000313" key="11">
    <source>
        <dbReference type="Proteomes" id="UP001500359"/>
    </source>
</evidence>
<comment type="caution">
    <text evidence="10">The sequence shown here is derived from an EMBL/GenBank/DDBJ whole genome shotgun (WGS) entry which is preliminary data.</text>
</comment>
<dbReference type="InterPro" id="IPR022572">
    <property type="entry name" value="DNA_rep/recomb_RecO_N"/>
</dbReference>
<protein>
    <recommendedName>
        <fullName evidence="3 8">DNA repair protein RecO</fullName>
    </recommendedName>
    <alternativeName>
        <fullName evidence="7 8">Recombination protein O</fullName>
    </alternativeName>
</protein>
<dbReference type="InterPro" id="IPR042242">
    <property type="entry name" value="RecO_C"/>
</dbReference>
<sequence length="220" mass="25065">MIVDFFTRDNGRLSAVCRGVRGGKSAKSNERKSAIQPFQTLKLSFSGRSELKTLTQIETLGRGYNLHGTVLFCALYINELINRVVPNEVAYPEIFDLYLASLLRLSEQDNVEIVLREFEITLLQLLGYGFDWQSDGQTGEPLQADAYYSFVLDYGFQRLLGQEAHQNCFTGANLADIARFHWTPSSLQTAKRVTRMAFRPIIGDKPLKSRELFQKLEQKK</sequence>
<evidence type="ECO:0000256" key="7">
    <source>
        <dbReference type="ARBA" id="ARBA00033409"/>
    </source>
</evidence>
<dbReference type="InterPro" id="IPR012340">
    <property type="entry name" value="NA-bd_OB-fold"/>
</dbReference>
<dbReference type="HAMAP" id="MF_00201">
    <property type="entry name" value="RecO"/>
    <property type="match status" value="1"/>
</dbReference>
<reference evidence="11" key="1">
    <citation type="journal article" date="2019" name="Int. J. Syst. Evol. Microbiol.">
        <title>The Global Catalogue of Microorganisms (GCM) 10K type strain sequencing project: providing services to taxonomists for standard genome sequencing and annotation.</title>
        <authorList>
            <consortium name="The Broad Institute Genomics Platform"/>
            <consortium name="The Broad Institute Genome Sequencing Center for Infectious Disease"/>
            <person name="Wu L."/>
            <person name="Ma J."/>
        </authorList>
    </citation>
    <scope>NUCLEOTIDE SEQUENCE [LARGE SCALE GENOMIC DNA]</scope>
    <source>
        <strain evidence="11">JCM 15896</strain>
    </source>
</reference>
<evidence type="ECO:0000256" key="4">
    <source>
        <dbReference type="ARBA" id="ARBA00022763"/>
    </source>
</evidence>
<keyword evidence="5 8" id="KW-0233">DNA recombination</keyword>
<dbReference type="SUPFAM" id="SSF50249">
    <property type="entry name" value="Nucleic acid-binding proteins"/>
    <property type="match status" value="1"/>
</dbReference>
<gene>
    <name evidence="8 10" type="primary">recO</name>
    <name evidence="10" type="ORF">GCM10009114_14780</name>
</gene>
<name>A0ABP3WR36_9ALTE</name>
<evidence type="ECO:0000256" key="6">
    <source>
        <dbReference type="ARBA" id="ARBA00023204"/>
    </source>
</evidence>
<evidence type="ECO:0000256" key="2">
    <source>
        <dbReference type="ARBA" id="ARBA00007452"/>
    </source>
</evidence>
<evidence type="ECO:0000259" key="9">
    <source>
        <dbReference type="Pfam" id="PF11967"/>
    </source>
</evidence>
<evidence type="ECO:0000256" key="5">
    <source>
        <dbReference type="ARBA" id="ARBA00023172"/>
    </source>
</evidence>
<dbReference type="Gene3D" id="1.20.1440.120">
    <property type="entry name" value="Recombination protein O, C-terminal domain"/>
    <property type="match status" value="1"/>
</dbReference>
<accession>A0ABP3WR36</accession>